<feature type="transmembrane region" description="Helical" evidence="1">
    <location>
        <begin position="117"/>
        <end position="140"/>
    </location>
</feature>
<name>A0A396H7L7_MEDTR</name>
<dbReference type="Proteomes" id="UP000265566">
    <property type="component" value="Chromosome 7"/>
</dbReference>
<keyword evidence="1" id="KW-1133">Transmembrane helix</keyword>
<comment type="caution">
    <text evidence="2">The sequence shown here is derived from an EMBL/GenBank/DDBJ whole genome shotgun (WGS) entry which is preliminary data.</text>
</comment>
<dbReference type="AlphaFoldDB" id="A0A396H7L7"/>
<sequence length="144" mass="16588">MLFHIRFCTADFYSNSTTATEFPRASSNIDTNKTPAVLAFSSVGAVGAGAMARNYVARKREMQLNFNNYLKCRLKEHFLMTATKRTMKITAWYLKGFVAISHIFSEQHVRTSFYRVSLALECTIYFVIIFIWFCLIKMVACNHI</sequence>
<feature type="transmembrane region" description="Helical" evidence="1">
    <location>
        <begin position="36"/>
        <end position="56"/>
    </location>
</feature>
<keyword evidence="1" id="KW-0472">Membrane</keyword>
<feature type="transmembrane region" description="Helical" evidence="1">
    <location>
        <begin position="89"/>
        <end position="105"/>
    </location>
</feature>
<evidence type="ECO:0000313" key="2">
    <source>
        <dbReference type="EMBL" id="RHN46987.1"/>
    </source>
</evidence>
<dbReference type="EMBL" id="PSQE01000007">
    <property type="protein sequence ID" value="RHN46987.1"/>
    <property type="molecule type" value="Genomic_DNA"/>
</dbReference>
<organism evidence="2 3">
    <name type="scientific">Medicago truncatula</name>
    <name type="common">Barrel medic</name>
    <name type="synonym">Medicago tribuloides</name>
    <dbReference type="NCBI Taxonomy" id="3880"/>
    <lineage>
        <taxon>Eukaryota</taxon>
        <taxon>Viridiplantae</taxon>
        <taxon>Streptophyta</taxon>
        <taxon>Embryophyta</taxon>
        <taxon>Tracheophyta</taxon>
        <taxon>Spermatophyta</taxon>
        <taxon>Magnoliopsida</taxon>
        <taxon>eudicotyledons</taxon>
        <taxon>Gunneridae</taxon>
        <taxon>Pentapetalae</taxon>
        <taxon>rosids</taxon>
        <taxon>fabids</taxon>
        <taxon>Fabales</taxon>
        <taxon>Fabaceae</taxon>
        <taxon>Papilionoideae</taxon>
        <taxon>50 kb inversion clade</taxon>
        <taxon>NPAAA clade</taxon>
        <taxon>Hologalegina</taxon>
        <taxon>IRL clade</taxon>
        <taxon>Trifolieae</taxon>
        <taxon>Medicago</taxon>
    </lineage>
</organism>
<evidence type="ECO:0000256" key="1">
    <source>
        <dbReference type="SAM" id="Phobius"/>
    </source>
</evidence>
<proteinExistence type="predicted"/>
<keyword evidence="1" id="KW-0812">Transmembrane</keyword>
<gene>
    <name evidence="2" type="ORF">MtrunA17_Chr7g0248081</name>
</gene>
<evidence type="ECO:0008006" key="4">
    <source>
        <dbReference type="Google" id="ProtNLM"/>
    </source>
</evidence>
<evidence type="ECO:0000313" key="3">
    <source>
        <dbReference type="Proteomes" id="UP000265566"/>
    </source>
</evidence>
<protein>
    <recommendedName>
        <fullName evidence="4">Transmembrane protein</fullName>
    </recommendedName>
</protein>
<dbReference type="Gramene" id="rna41531">
    <property type="protein sequence ID" value="RHN46987.1"/>
    <property type="gene ID" value="gene41531"/>
</dbReference>
<accession>A0A396H7L7</accession>
<reference evidence="3" key="1">
    <citation type="journal article" date="2018" name="Nat. Plants">
        <title>Whole-genome landscape of Medicago truncatula symbiotic genes.</title>
        <authorList>
            <person name="Pecrix Y."/>
            <person name="Staton S.E."/>
            <person name="Sallet E."/>
            <person name="Lelandais-Briere C."/>
            <person name="Moreau S."/>
            <person name="Carrere S."/>
            <person name="Blein T."/>
            <person name="Jardinaud M.F."/>
            <person name="Latrasse D."/>
            <person name="Zouine M."/>
            <person name="Zahm M."/>
            <person name="Kreplak J."/>
            <person name="Mayjonade B."/>
            <person name="Satge C."/>
            <person name="Perez M."/>
            <person name="Cauet S."/>
            <person name="Marande W."/>
            <person name="Chantry-Darmon C."/>
            <person name="Lopez-Roques C."/>
            <person name="Bouchez O."/>
            <person name="Berard A."/>
            <person name="Debelle F."/>
            <person name="Munos S."/>
            <person name="Bendahmane A."/>
            <person name="Berges H."/>
            <person name="Niebel A."/>
            <person name="Buitink J."/>
            <person name="Frugier F."/>
            <person name="Benhamed M."/>
            <person name="Crespi M."/>
            <person name="Gouzy J."/>
            <person name="Gamas P."/>
        </authorList>
    </citation>
    <scope>NUCLEOTIDE SEQUENCE [LARGE SCALE GENOMIC DNA]</scope>
    <source>
        <strain evidence="3">cv. Jemalong A17</strain>
    </source>
</reference>